<dbReference type="EMBL" id="JANVFU010000010">
    <property type="protein sequence ID" value="KAJ3742331.1"/>
    <property type="molecule type" value="Genomic_DNA"/>
</dbReference>
<feature type="transmembrane region" description="Helical" evidence="8">
    <location>
        <begin position="89"/>
        <end position="110"/>
    </location>
</feature>
<dbReference type="CDD" id="cd13959">
    <property type="entry name" value="PT_UbiA_COQ2"/>
    <property type="match status" value="1"/>
</dbReference>
<evidence type="ECO:0000256" key="4">
    <source>
        <dbReference type="ARBA" id="ARBA00022679"/>
    </source>
</evidence>
<feature type="transmembrane region" description="Helical" evidence="8">
    <location>
        <begin position="270"/>
        <end position="292"/>
    </location>
</feature>
<dbReference type="Gene3D" id="1.10.357.140">
    <property type="entry name" value="UbiA prenyltransferase"/>
    <property type="match status" value="1"/>
</dbReference>
<dbReference type="FunFam" id="1.20.120.1780:FF:000001">
    <property type="entry name" value="4-hydroxybenzoate octaprenyltransferase"/>
    <property type="match status" value="1"/>
</dbReference>
<dbReference type="GO" id="GO:0006744">
    <property type="term" value="P:ubiquinone biosynthetic process"/>
    <property type="evidence" value="ECO:0007669"/>
    <property type="project" value="TreeGrafter"/>
</dbReference>
<evidence type="ECO:0000256" key="2">
    <source>
        <dbReference type="ARBA" id="ARBA00004141"/>
    </source>
</evidence>
<proteinExistence type="inferred from homology"/>
<evidence type="ECO:0000256" key="8">
    <source>
        <dbReference type="SAM" id="Phobius"/>
    </source>
</evidence>
<comment type="subcellular location">
    <subcellularLocation>
        <location evidence="2">Membrane</location>
        <topology evidence="2">Multi-pass membrane protein</topology>
    </subcellularLocation>
</comment>
<keyword evidence="5 8" id="KW-0812">Transmembrane</keyword>
<name>A0A9W8NWK9_9AGAR</name>
<dbReference type="Gene3D" id="1.20.120.1780">
    <property type="entry name" value="UbiA prenyltransferase"/>
    <property type="match status" value="1"/>
</dbReference>
<feature type="transmembrane region" description="Helical" evidence="8">
    <location>
        <begin position="215"/>
        <end position="233"/>
    </location>
</feature>
<feature type="non-terminal residue" evidence="9">
    <location>
        <position position="1"/>
    </location>
</feature>
<organism evidence="9 10">
    <name type="scientific">Lentinula detonsa</name>
    <dbReference type="NCBI Taxonomy" id="2804962"/>
    <lineage>
        <taxon>Eukaryota</taxon>
        <taxon>Fungi</taxon>
        <taxon>Dikarya</taxon>
        <taxon>Basidiomycota</taxon>
        <taxon>Agaricomycotina</taxon>
        <taxon>Agaricomycetes</taxon>
        <taxon>Agaricomycetidae</taxon>
        <taxon>Agaricales</taxon>
        <taxon>Marasmiineae</taxon>
        <taxon>Omphalotaceae</taxon>
        <taxon>Lentinula</taxon>
    </lineage>
</organism>
<evidence type="ECO:0000256" key="6">
    <source>
        <dbReference type="ARBA" id="ARBA00022989"/>
    </source>
</evidence>
<evidence type="ECO:0000313" key="10">
    <source>
        <dbReference type="Proteomes" id="UP001142393"/>
    </source>
</evidence>
<evidence type="ECO:0000256" key="5">
    <source>
        <dbReference type="ARBA" id="ARBA00022692"/>
    </source>
</evidence>
<dbReference type="GO" id="GO:0005886">
    <property type="term" value="C:plasma membrane"/>
    <property type="evidence" value="ECO:0007669"/>
    <property type="project" value="TreeGrafter"/>
</dbReference>
<evidence type="ECO:0000256" key="1">
    <source>
        <dbReference type="ARBA" id="ARBA00001946"/>
    </source>
</evidence>
<comment type="cofactor">
    <cofactor evidence="1">
        <name>Mg(2+)</name>
        <dbReference type="ChEBI" id="CHEBI:18420"/>
    </cofactor>
</comment>
<comment type="similarity">
    <text evidence="3">Belongs to the UbiA prenyltransferase family.</text>
</comment>
<dbReference type="InterPro" id="IPR000537">
    <property type="entry name" value="UbiA_prenyltransferase"/>
</dbReference>
<accession>A0A9W8NWK9</accession>
<feature type="transmembrane region" description="Helical" evidence="8">
    <location>
        <begin position="30"/>
        <end position="51"/>
    </location>
</feature>
<dbReference type="Proteomes" id="UP001142393">
    <property type="component" value="Unassembled WGS sequence"/>
</dbReference>
<evidence type="ECO:0000256" key="7">
    <source>
        <dbReference type="ARBA" id="ARBA00023136"/>
    </source>
</evidence>
<sequence length="300" mass="33255">IEISRVQRFAGTMILFWPFAWSLTMTSRQLGVPAFFLGKKILGGFIGAAFLHRTSFQASLGGGCIWNDIVDMDLDAQRTKHRPLPDGKISVFLATIFLLIHVLILGILSISMNSTSYVLAFLTAIPLTGIYPYMKRVTDFPQVWLGFTLNVPVLIGSSIVTNNISGTSLILAFGSFAWTMWYDTIYGSQDKRDDMKAGVKSIVLILHHYQYTHKALGAFASALLLSWIVLGVINDSSIWYFVITIGGGGLLLIHDYALIDLDRPESCLYVFERSGFVIGPLVWFGFMIDYMLGNTGLALS</sequence>
<reference evidence="9 10" key="1">
    <citation type="journal article" date="2023" name="Proc. Natl. Acad. Sci. U.S.A.">
        <title>A global phylogenomic analysis of the shiitake genus Lentinula.</title>
        <authorList>
            <person name="Sierra-Patev S."/>
            <person name="Min B."/>
            <person name="Naranjo-Ortiz M."/>
            <person name="Looney B."/>
            <person name="Konkel Z."/>
            <person name="Slot J.C."/>
            <person name="Sakamoto Y."/>
            <person name="Steenwyk J.L."/>
            <person name="Rokas A."/>
            <person name="Carro J."/>
            <person name="Camarero S."/>
            <person name="Ferreira P."/>
            <person name="Molpeceres G."/>
            <person name="Ruiz-Duenas F.J."/>
            <person name="Serrano A."/>
            <person name="Henrissat B."/>
            <person name="Drula E."/>
            <person name="Hughes K.W."/>
            <person name="Mata J.L."/>
            <person name="Ishikawa N.K."/>
            <person name="Vargas-Isla R."/>
            <person name="Ushijima S."/>
            <person name="Smith C.A."/>
            <person name="Donoghue J."/>
            <person name="Ahrendt S."/>
            <person name="Andreopoulos W."/>
            <person name="He G."/>
            <person name="LaButti K."/>
            <person name="Lipzen A."/>
            <person name="Ng V."/>
            <person name="Riley R."/>
            <person name="Sandor L."/>
            <person name="Barry K."/>
            <person name="Martinez A.T."/>
            <person name="Xiao Y."/>
            <person name="Gibbons J.G."/>
            <person name="Terashima K."/>
            <person name="Grigoriev I.V."/>
            <person name="Hibbett D."/>
        </authorList>
    </citation>
    <scope>NUCLEOTIDE SEQUENCE [LARGE SCALE GENOMIC DNA]</scope>
    <source>
        <strain evidence="9 10">TFB7810</strain>
    </source>
</reference>
<dbReference type="AlphaFoldDB" id="A0A9W8NWK9"/>
<feature type="transmembrane region" description="Helical" evidence="8">
    <location>
        <begin position="239"/>
        <end position="258"/>
    </location>
</feature>
<keyword evidence="7 8" id="KW-0472">Membrane</keyword>
<keyword evidence="10" id="KW-1185">Reference proteome</keyword>
<gene>
    <name evidence="9" type="ORF">DFH05DRAFT_1401717</name>
</gene>
<dbReference type="InterPro" id="IPR039653">
    <property type="entry name" value="Prenyltransferase"/>
</dbReference>
<dbReference type="GO" id="GO:0016765">
    <property type="term" value="F:transferase activity, transferring alkyl or aryl (other than methyl) groups"/>
    <property type="evidence" value="ECO:0007669"/>
    <property type="project" value="InterPro"/>
</dbReference>
<dbReference type="PANTHER" id="PTHR11048:SF28">
    <property type="entry name" value="4-HYDROXYBENZOATE POLYPRENYLTRANSFERASE, MITOCHONDRIAL"/>
    <property type="match status" value="1"/>
</dbReference>
<keyword evidence="6 8" id="KW-1133">Transmembrane helix</keyword>
<dbReference type="PANTHER" id="PTHR11048">
    <property type="entry name" value="PRENYLTRANSFERASES"/>
    <property type="match status" value="1"/>
</dbReference>
<dbReference type="InterPro" id="IPR044878">
    <property type="entry name" value="UbiA_sf"/>
</dbReference>
<feature type="transmembrane region" description="Helical" evidence="8">
    <location>
        <begin position="116"/>
        <end position="134"/>
    </location>
</feature>
<protein>
    <submittedName>
        <fullName evidence="9">4-hydroxybenzoate polyprenyl transferase</fullName>
    </submittedName>
</protein>
<evidence type="ECO:0000256" key="3">
    <source>
        <dbReference type="ARBA" id="ARBA00005985"/>
    </source>
</evidence>
<comment type="caution">
    <text evidence="9">The sequence shown here is derived from an EMBL/GenBank/DDBJ whole genome shotgun (WGS) entry which is preliminary data.</text>
</comment>
<dbReference type="Pfam" id="PF01040">
    <property type="entry name" value="UbiA"/>
    <property type="match status" value="1"/>
</dbReference>
<evidence type="ECO:0000313" key="9">
    <source>
        <dbReference type="EMBL" id="KAJ3742331.1"/>
    </source>
</evidence>
<keyword evidence="4 9" id="KW-0808">Transferase</keyword>